<protein>
    <recommendedName>
        <fullName evidence="3">CCHC-type domain-containing protein</fullName>
    </recommendedName>
</protein>
<reference evidence="4" key="3">
    <citation type="submission" date="2021-05" db="UniProtKB">
        <authorList>
            <consortium name="EnsemblPlants"/>
        </authorList>
    </citation>
    <scope>IDENTIFICATION</scope>
    <source>
        <strain evidence="4">cv. B73</strain>
    </source>
</reference>
<dbReference type="GO" id="GO:0008270">
    <property type="term" value="F:zinc ion binding"/>
    <property type="evidence" value="ECO:0007669"/>
    <property type="project" value="UniProtKB-KW"/>
</dbReference>
<reference evidence="4" key="2">
    <citation type="submission" date="2019-07" db="EMBL/GenBank/DDBJ databases">
        <authorList>
            <person name="Seetharam A."/>
            <person name="Woodhouse M."/>
            <person name="Cannon E."/>
        </authorList>
    </citation>
    <scope>NUCLEOTIDE SEQUENCE [LARGE SCALE GENOMIC DNA]</scope>
    <source>
        <strain evidence="4">cv. B73</strain>
    </source>
</reference>
<sequence length="363" mass="41204">MQQGRDSKIQEGLVKEIRCFSCSQSGHHQADCPNDPLCYKCKESGHMVAECQNNKKLRLFGFGIPEQGFFGFDILEKKVQVNMLNVVIHILEGEPTKEKLDKELKNLVQANWDFRVRRMDKYDFSVSFPDKSSLESYTKLSSLELPLYSYRVQVTKSKSDPKASSVLQCVWIKIYNLPDITREEGIIREVASLVGKPVVVDELSIIKEEPVRVKVDCRDPSRIKGFIEVFFNKVGYELKVVAEGACTRSPYLSGPSGSENQEDKDQDKDRNKPGRNYEKKGGKFERKGKELEKNQESGFGESQEDMEEDAGEEGSLQEICDEIPIAAFHPTKGFFSPGLKKAKDHTSTVNRAEVLMLNKEIEQ</sequence>
<organism evidence="4 5">
    <name type="scientific">Zea mays</name>
    <name type="common">Maize</name>
    <dbReference type="NCBI Taxonomy" id="4577"/>
    <lineage>
        <taxon>Eukaryota</taxon>
        <taxon>Viridiplantae</taxon>
        <taxon>Streptophyta</taxon>
        <taxon>Embryophyta</taxon>
        <taxon>Tracheophyta</taxon>
        <taxon>Spermatophyta</taxon>
        <taxon>Magnoliopsida</taxon>
        <taxon>Liliopsida</taxon>
        <taxon>Poales</taxon>
        <taxon>Poaceae</taxon>
        <taxon>PACMAD clade</taxon>
        <taxon>Panicoideae</taxon>
        <taxon>Andropogonodae</taxon>
        <taxon>Andropogoneae</taxon>
        <taxon>Tripsacinae</taxon>
        <taxon>Zea</taxon>
    </lineage>
</organism>
<evidence type="ECO:0000259" key="3">
    <source>
        <dbReference type="PROSITE" id="PS50158"/>
    </source>
</evidence>
<dbReference type="InterPro" id="IPR001878">
    <property type="entry name" value="Znf_CCHC"/>
</dbReference>
<dbReference type="InParanoid" id="A0A804RH20"/>
<dbReference type="PANTHER" id="PTHR33170">
    <property type="entry name" value="DUF4283 DOMAIN-CONTAINING PROTEIN-RELATED"/>
    <property type="match status" value="1"/>
</dbReference>
<feature type="domain" description="CCHC-type" evidence="3">
    <location>
        <begin position="18"/>
        <end position="34"/>
    </location>
</feature>
<proteinExistence type="predicted"/>
<accession>A0A804RH20</accession>
<reference evidence="5" key="1">
    <citation type="journal article" date="2009" name="Science">
        <title>The B73 maize genome: complexity, diversity, and dynamics.</title>
        <authorList>
            <person name="Schnable P.S."/>
            <person name="Ware D."/>
            <person name="Fulton R.S."/>
            <person name="Stein J.C."/>
            <person name="Wei F."/>
            <person name="Pasternak S."/>
            <person name="Liang C."/>
            <person name="Zhang J."/>
            <person name="Fulton L."/>
            <person name="Graves T.A."/>
            <person name="Minx P."/>
            <person name="Reily A.D."/>
            <person name="Courtney L."/>
            <person name="Kruchowski S.S."/>
            <person name="Tomlinson C."/>
            <person name="Strong C."/>
            <person name="Delehaunty K."/>
            <person name="Fronick C."/>
            <person name="Courtney B."/>
            <person name="Rock S.M."/>
            <person name="Belter E."/>
            <person name="Du F."/>
            <person name="Kim K."/>
            <person name="Abbott R.M."/>
            <person name="Cotton M."/>
            <person name="Levy A."/>
            <person name="Marchetto P."/>
            <person name="Ochoa K."/>
            <person name="Jackson S.M."/>
            <person name="Gillam B."/>
            <person name="Chen W."/>
            <person name="Yan L."/>
            <person name="Higginbotham J."/>
            <person name="Cardenas M."/>
            <person name="Waligorski J."/>
            <person name="Applebaum E."/>
            <person name="Phelps L."/>
            <person name="Falcone J."/>
            <person name="Kanchi K."/>
            <person name="Thane T."/>
            <person name="Scimone A."/>
            <person name="Thane N."/>
            <person name="Henke J."/>
            <person name="Wang T."/>
            <person name="Ruppert J."/>
            <person name="Shah N."/>
            <person name="Rotter K."/>
            <person name="Hodges J."/>
            <person name="Ingenthron E."/>
            <person name="Cordes M."/>
            <person name="Kohlberg S."/>
            <person name="Sgro J."/>
            <person name="Delgado B."/>
            <person name="Mead K."/>
            <person name="Chinwalla A."/>
            <person name="Leonard S."/>
            <person name="Crouse K."/>
            <person name="Collura K."/>
            <person name="Kudrna D."/>
            <person name="Currie J."/>
            <person name="He R."/>
            <person name="Angelova A."/>
            <person name="Rajasekar S."/>
            <person name="Mueller T."/>
            <person name="Lomeli R."/>
            <person name="Scara G."/>
            <person name="Ko A."/>
            <person name="Delaney K."/>
            <person name="Wissotski M."/>
            <person name="Lopez G."/>
            <person name="Campos D."/>
            <person name="Braidotti M."/>
            <person name="Ashley E."/>
            <person name="Golser W."/>
            <person name="Kim H."/>
            <person name="Lee S."/>
            <person name="Lin J."/>
            <person name="Dujmic Z."/>
            <person name="Kim W."/>
            <person name="Talag J."/>
            <person name="Zuccolo A."/>
            <person name="Fan C."/>
            <person name="Sebastian A."/>
            <person name="Kramer M."/>
            <person name="Spiegel L."/>
            <person name="Nascimento L."/>
            <person name="Zutavern T."/>
            <person name="Miller B."/>
            <person name="Ambroise C."/>
            <person name="Muller S."/>
            <person name="Spooner W."/>
            <person name="Narechania A."/>
            <person name="Ren L."/>
            <person name="Wei S."/>
            <person name="Kumari S."/>
            <person name="Faga B."/>
            <person name="Levy M.J."/>
            <person name="McMahan L."/>
            <person name="Van Buren P."/>
            <person name="Vaughn M.W."/>
            <person name="Ying K."/>
            <person name="Yeh C.-T."/>
            <person name="Emrich S.J."/>
            <person name="Jia Y."/>
            <person name="Kalyanaraman A."/>
            <person name="Hsia A.-P."/>
            <person name="Barbazuk W.B."/>
            <person name="Baucom R.S."/>
            <person name="Brutnell T.P."/>
            <person name="Carpita N.C."/>
            <person name="Chaparro C."/>
            <person name="Chia J.-M."/>
            <person name="Deragon J.-M."/>
            <person name="Estill J.C."/>
            <person name="Fu Y."/>
            <person name="Jeddeloh J.A."/>
            <person name="Han Y."/>
            <person name="Lee H."/>
            <person name="Li P."/>
            <person name="Lisch D.R."/>
            <person name="Liu S."/>
            <person name="Liu Z."/>
            <person name="Nagel D.H."/>
            <person name="McCann M.C."/>
            <person name="SanMiguel P."/>
            <person name="Myers A.M."/>
            <person name="Nettleton D."/>
            <person name="Nguyen J."/>
            <person name="Penning B.W."/>
            <person name="Ponnala L."/>
            <person name="Schneider K.L."/>
            <person name="Schwartz D.C."/>
            <person name="Sharma A."/>
            <person name="Soderlund C."/>
            <person name="Springer N.M."/>
            <person name="Sun Q."/>
            <person name="Wang H."/>
            <person name="Waterman M."/>
            <person name="Westerman R."/>
            <person name="Wolfgruber T.K."/>
            <person name="Yang L."/>
            <person name="Yu Y."/>
            <person name="Zhang L."/>
            <person name="Zhou S."/>
            <person name="Zhu Q."/>
            <person name="Bennetzen J.L."/>
            <person name="Dawe R.K."/>
            <person name="Jiang J."/>
            <person name="Jiang N."/>
            <person name="Presting G.G."/>
            <person name="Wessler S.R."/>
            <person name="Aluru S."/>
            <person name="Martienssen R.A."/>
            <person name="Clifton S.W."/>
            <person name="McCombie W.R."/>
            <person name="Wing R.A."/>
            <person name="Wilson R.K."/>
        </authorList>
    </citation>
    <scope>NUCLEOTIDE SEQUENCE [LARGE SCALE GENOMIC DNA]</scope>
    <source>
        <strain evidence="5">cv. B73</strain>
    </source>
</reference>
<evidence type="ECO:0000256" key="1">
    <source>
        <dbReference type="PROSITE-ProRule" id="PRU00047"/>
    </source>
</evidence>
<dbReference type="GO" id="GO:0003676">
    <property type="term" value="F:nucleic acid binding"/>
    <property type="evidence" value="ECO:0007669"/>
    <property type="project" value="InterPro"/>
</dbReference>
<feature type="domain" description="CCHC-type" evidence="3">
    <location>
        <begin position="38"/>
        <end position="53"/>
    </location>
</feature>
<evidence type="ECO:0000313" key="5">
    <source>
        <dbReference type="Proteomes" id="UP000007305"/>
    </source>
</evidence>
<dbReference type="Proteomes" id="UP000007305">
    <property type="component" value="Chromosome 10"/>
</dbReference>
<feature type="compositionally biased region" description="Acidic residues" evidence="2">
    <location>
        <begin position="302"/>
        <end position="312"/>
    </location>
</feature>
<dbReference type="Gramene" id="Zm00001eb419920_T001">
    <property type="protein sequence ID" value="Zm00001eb419920_P001"/>
    <property type="gene ID" value="Zm00001eb419920"/>
</dbReference>
<keyword evidence="5" id="KW-1185">Reference proteome</keyword>
<feature type="region of interest" description="Disordered" evidence="2">
    <location>
        <begin position="249"/>
        <end position="316"/>
    </location>
</feature>
<dbReference type="PANTHER" id="PTHR33170:SF2">
    <property type="entry name" value="OS12G0531500 PROTEIN"/>
    <property type="match status" value="1"/>
</dbReference>
<dbReference type="Pfam" id="PF00098">
    <property type="entry name" value="zf-CCHC"/>
    <property type="match status" value="2"/>
</dbReference>
<dbReference type="AlphaFoldDB" id="A0A804RH20"/>
<dbReference type="SUPFAM" id="SSF57756">
    <property type="entry name" value="Retrovirus zinc finger-like domains"/>
    <property type="match status" value="1"/>
</dbReference>
<name>A0A804RH20_MAIZE</name>
<keyword evidence="1" id="KW-0862">Zinc</keyword>
<evidence type="ECO:0000313" key="4">
    <source>
        <dbReference type="EnsemblPlants" id="Zm00001eb419920_P001"/>
    </source>
</evidence>
<dbReference type="Gene3D" id="4.10.60.10">
    <property type="entry name" value="Zinc finger, CCHC-type"/>
    <property type="match status" value="1"/>
</dbReference>
<keyword evidence="1" id="KW-0479">Metal-binding</keyword>
<feature type="compositionally biased region" description="Basic and acidic residues" evidence="2">
    <location>
        <begin position="261"/>
        <end position="295"/>
    </location>
</feature>
<keyword evidence="1" id="KW-0863">Zinc-finger</keyword>
<dbReference type="EnsemblPlants" id="Zm00001eb419920_T001">
    <property type="protein sequence ID" value="Zm00001eb419920_P001"/>
    <property type="gene ID" value="Zm00001eb419920"/>
</dbReference>
<dbReference type="InterPro" id="IPR036875">
    <property type="entry name" value="Znf_CCHC_sf"/>
</dbReference>
<evidence type="ECO:0000256" key="2">
    <source>
        <dbReference type="SAM" id="MobiDB-lite"/>
    </source>
</evidence>
<dbReference type="PROSITE" id="PS50158">
    <property type="entry name" value="ZF_CCHC"/>
    <property type="match status" value="2"/>
</dbReference>
<dbReference type="SMART" id="SM00343">
    <property type="entry name" value="ZnF_C2HC"/>
    <property type="match status" value="2"/>
</dbReference>